<dbReference type="OrthoDB" id="690661at2759"/>
<feature type="transmembrane region" description="Helical" evidence="2">
    <location>
        <begin position="47"/>
        <end position="74"/>
    </location>
</feature>
<feature type="region of interest" description="Disordered" evidence="1">
    <location>
        <begin position="388"/>
        <end position="413"/>
    </location>
</feature>
<dbReference type="Proteomes" id="UP000636709">
    <property type="component" value="Unassembled WGS sequence"/>
</dbReference>
<organism evidence="3 4">
    <name type="scientific">Digitaria exilis</name>
    <dbReference type="NCBI Taxonomy" id="1010633"/>
    <lineage>
        <taxon>Eukaryota</taxon>
        <taxon>Viridiplantae</taxon>
        <taxon>Streptophyta</taxon>
        <taxon>Embryophyta</taxon>
        <taxon>Tracheophyta</taxon>
        <taxon>Spermatophyta</taxon>
        <taxon>Magnoliopsida</taxon>
        <taxon>Liliopsida</taxon>
        <taxon>Poales</taxon>
        <taxon>Poaceae</taxon>
        <taxon>PACMAD clade</taxon>
        <taxon>Panicoideae</taxon>
        <taxon>Panicodae</taxon>
        <taxon>Paniceae</taxon>
        <taxon>Anthephorinae</taxon>
        <taxon>Digitaria</taxon>
    </lineage>
</organism>
<keyword evidence="2" id="KW-0472">Membrane</keyword>
<evidence type="ECO:0000256" key="1">
    <source>
        <dbReference type="SAM" id="MobiDB-lite"/>
    </source>
</evidence>
<keyword evidence="4" id="KW-1185">Reference proteome</keyword>
<proteinExistence type="predicted"/>
<evidence type="ECO:0000313" key="4">
    <source>
        <dbReference type="Proteomes" id="UP000636709"/>
    </source>
</evidence>
<evidence type="ECO:0000256" key="2">
    <source>
        <dbReference type="SAM" id="Phobius"/>
    </source>
</evidence>
<evidence type="ECO:0000313" key="3">
    <source>
        <dbReference type="EMBL" id="KAF8679216.1"/>
    </source>
</evidence>
<keyword evidence="2" id="KW-0812">Transmembrane</keyword>
<dbReference type="AlphaFoldDB" id="A0A835EBL8"/>
<gene>
    <name evidence="3" type="ORF">HU200_045988</name>
</gene>
<reference evidence="3" key="1">
    <citation type="submission" date="2020-07" db="EMBL/GenBank/DDBJ databases">
        <title>Genome sequence and genetic diversity analysis of an under-domesticated orphan crop, white fonio (Digitaria exilis).</title>
        <authorList>
            <person name="Bennetzen J.L."/>
            <person name="Chen S."/>
            <person name="Ma X."/>
            <person name="Wang X."/>
            <person name="Yssel A.E.J."/>
            <person name="Chaluvadi S.R."/>
            <person name="Johnson M."/>
            <person name="Gangashetty P."/>
            <person name="Hamidou F."/>
            <person name="Sanogo M.D."/>
            <person name="Zwaenepoel A."/>
            <person name="Wallace J."/>
            <person name="Van De Peer Y."/>
            <person name="Van Deynze A."/>
        </authorList>
    </citation>
    <scope>NUCLEOTIDE SEQUENCE</scope>
    <source>
        <tissue evidence="3">Leaves</tissue>
    </source>
</reference>
<feature type="transmembrane region" description="Helical" evidence="2">
    <location>
        <begin position="275"/>
        <end position="297"/>
    </location>
</feature>
<protein>
    <submittedName>
        <fullName evidence="3">Uncharacterized protein</fullName>
    </submittedName>
</protein>
<dbReference type="PANTHER" id="PTHR35463">
    <property type="entry name" value="TRANSMEMBRANE PROTEIN"/>
    <property type="match status" value="1"/>
</dbReference>
<dbReference type="EMBL" id="JACEFO010002125">
    <property type="protein sequence ID" value="KAF8679216.1"/>
    <property type="molecule type" value="Genomic_DNA"/>
</dbReference>
<sequence length="429" mass="45896">MTRTLAPPPGGGGGGLPGPTRVAGSPGQSHGGARAGLPALSPAITTAPLASCMAAAIIAVVVPLVLASALLFLLSPSAAAPPPREPVELVIDRHRRPRALARRAPRVGQAGVLQAPHAARRALPRPAASLISPPRRPHPSVQQTLARMDLLQKEDTSWSSFDPLAWEESHKSYIMAWVDAIERAEDGQLRVPPPTWHATYARSAGGGLPGPTRVAERVCPHYRRKLRANPMGGAAPDFQRALSPPARNHHHLRKRGAAMARDGGADAAARPVASCMAATIIAVVVLLVLASALLFLLSPPASAPPPREPVELAIGFAGHERWLDALRAWAKLACFKLRTSRSPWMDYHEIDVRARVRRSHDVPVATRYDVLRSPASVKKAAKETLEMGKETVKHSAESAARATEEALERTTDKVKRKVSLSARRCDGDL</sequence>
<feature type="region of interest" description="Disordered" evidence="1">
    <location>
        <begin position="1"/>
        <end position="34"/>
    </location>
</feature>
<feature type="compositionally biased region" description="Pro residues" evidence="1">
    <location>
        <begin position="1"/>
        <end position="10"/>
    </location>
</feature>
<keyword evidence="2" id="KW-1133">Transmembrane helix</keyword>
<comment type="caution">
    <text evidence="3">The sequence shown here is derived from an EMBL/GenBank/DDBJ whole genome shotgun (WGS) entry which is preliminary data.</text>
</comment>
<name>A0A835EBL8_9POAL</name>
<accession>A0A835EBL8</accession>
<dbReference type="PANTHER" id="PTHR35463:SF13">
    <property type="match status" value="1"/>
</dbReference>